<dbReference type="Pfam" id="PF03950">
    <property type="entry name" value="tRNA-synt_1c_C"/>
    <property type="match status" value="1"/>
</dbReference>
<dbReference type="GO" id="GO:0006425">
    <property type="term" value="P:glutaminyl-tRNA aminoacylation"/>
    <property type="evidence" value="ECO:0007669"/>
    <property type="project" value="TreeGrafter"/>
</dbReference>
<dbReference type="PANTHER" id="PTHR43097:SF5">
    <property type="entry name" value="GLUTAMATE--TRNA LIGASE"/>
    <property type="match status" value="1"/>
</dbReference>
<dbReference type="PANTHER" id="PTHR43097">
    <property type="entry name" value="GLUTAMINE-TRNA LIGASE"/>
    <property type="match status" value="1"/>
</dbReference>
<comment type="caution">
    <text evidence="4">The sequence shown here is derived from an EMBL/GenBank/DDBJ whole genome shotgun (WGS) entry which is preliminary data.</text>
</comment>
<accession>X1KB03</accession>
<dbReference type="GO" id="GO:0004819">
    <property type="term" value="F:glutamine-tRNA ligase activity"/>
    <property type="evidence" value="ECO:0007669"/>
    <property type="project" value="TreeGrafter"/>
</dbReference>
<dbReference type="InterPro" id="IPR020056">
    <property type="entry name" value="Rbsml_bL25/Gln-tRNA_synth_N"/>
</dbReference>
<dbReference type="InterPro" id="IPR011035">
    <property type="entry name" value="Ribosomal_bL25/Gln-tRNA_synth"/>
</dbReference>
<gene>
    <name evidence="4" type="ORF">S06H3_19123</name>
</gene>
<evidence type="ECO:0000313" key="4">
    <source>
        <dbReference type="EMBL" id="GAI03783.1"/>
    </source>
</evidence>
<dbReference type="EMBL" id="BARV01009755">
    <property type="protein sequence ID" value="GAI03783.1"/>
    <property type="molecule type" value="Genomic_DNA"/>
</dbReference>
<dbReference type="GO" id="GO:0005524">
    <property type="term" value="F:ATP binding"/>
    <property type="evidence" value="ECO:0007669"/>
    <property type="project" value="InterPro"/>
</dbReference>
<sequence>LRPLRVVIDNYPEDKVEELDCVNNPEDPSMGTRKVPFSRILYIEHDDFREEPSKKYFRLAPGREIRLRYAYFIKCVDVIKDEKGKVVELHCTYDPKTRGGDAPDGRKVKATLHWVSVNHALKSEVRLYDRLFTKVNPNEVGEGKDFTSNVNQNSLKVLTECYVEPNLKGAASGNRYQFERLGYFCVDSDSSDKALVFNRTVSLRDTWAKIEKNFKE</sequence>
<feature type="domain" description="tRNA synthetases class I (E and Q) anti-codon binding" evidence="3">
    <location>
        <begin position="111"/>
        <end position="187"/>
    </location>
</feature>
<dbReference type="InterPro" id="IPR050132">
    <property type="entry name" value="Gln/Glu-tRNA_Ligase"/>
</dbReference>
<dbReference type="FunFam" id="2.40.240.10:FF:000001">
    <property type="entry name" value="Glutamine--tRNA ligase"/>
    <property type="match status" value="1"/>
</dbReference>
<keyword evidence="1" id="KW-0648">Protein biosynthesis</keyword>
<organism evidence="4">
    <name type="scientific">marine sediment metagenome</name>
    <dbReference type="NCBI Taxonomy" id="412755"/>
    <lineage>
        <taxon>unclassified sequences</taxon>
        <taxon>metagenomes</taxon>
        <taxon>ecological metagenomes</taxon>
    </lineage>
</organism>
<feature type="domain" description="Glutamyl/glutaminyl-tRNA synthetase class Ib anti-codon binding" evidence="2">
    <location>
        <begin position="2"/>
        <end position="94"/>
    </location>
</feature>
<protein>
    <submittedName>
        <fullName evidence="4">Uncharacterized protein</fullName>
    </submittedName>
</protein>
<dbReference type="Gene3D" id="2.40.240.10">
    <property type="entry name" value="Ribosomal Protein L25, Chain P"/>
    <property type="match status" value="2"/>
</dbReference>
<dbReference type="Pfam" id="PF20974">
    <property type="entry name" value="tRNA-synt_1c_C2"/>
    <property type="match status" value="1"/>
</dbReference>
<dbReference type="InterPro" id="IPR020059">
    <property type="entry name" value="Glu/Gln-tRNA-synth_Ib_codon-bd"/>
</dbReference>
<dbReference type="InterPro" id="IPR049437">
    <property type="entry name" value="tRNA-synt_1c_C2"/>
</dbReference>
<name>X1KB03_9ZZZZ</name>
<dbReference type="SUPFAM" id="SSF50715">
    <property type="entry name" value="Ribosomal protein L25-like"/>
    <property type="match status" value="1"/>
</dbReference>
<evidence type="ECO:0000259" key="2">
    <source>
        <dbReference type="Pfam" id="PF03950"/>
    </source>
</evidence>
<reference evidence="4" key="1">
    <citation type="journal article" date="2014" name="Front. Microbiol.">
        <title>High frequency of phylogenetically diverse reductive dehalogenase-homologous genes in deep subseafloor sedimentary metagenomes.</title>
        <authorList>
            <person name="Kawai M."/>
            <person name="Futagami T."/>
            <person name="Toyoda A."/>
            <person name="Takaki Y."/>
            <person name="Nishi S."/>
            <person name="Hori S."/>
            <person name="Arai W."/>
            <person name="Tsubouchi T."/>
            <person name="Morono Y."/>
            <person name="Uchiyama I."/>
            <person name="Ito T."/>
            <person name="Fujiyama A."/>
            <person name="Inagaki F."/>
            <person name="Takami H."/>
        </authorList>
    </citation>
    <scope>NUCLEOTIDE SEQUENCE</scope>
    <source>
        <strain evidence="4">Expedition CK06-06</strain>
    </source>
</reference>
<evidence type="ECO:0000256" key="1">
    <source>
        <dbReference type="ARBA" id="ARBA00022917"/>
    </source>
</evidence>
<feature type="non-terminal residue" evidence="4">
    <location>
        <position position="1"/>
    </location>
</feature>
<evidence type="ECO:0000259" key="3">
    <source>
        <dbReference type="Pfam" id="PF20974"/>
    </source>
</evidence>
<proteinExistence type="predicted"/>
<dbReference type="GO" id="GO:0005829">
    <property type="term" value="C:cytosol"/>
    <property type="evidence" value="ECO:0007669"/>
    <property type="project" value="TreeGrafter"/>
</dbReference>
<dbReference type="AlphaFoldDB" id="X1KB03"/>